<dbReference type="Proteomes" id="UP000887097">
    <property type="component" value="Unassembled WGS sequence"/>
</dbReference>
<protein>
    <submittedName>
        <fullName evidence="2">ABC transporter substrate-binding protein</fullName>
    </submittedName>
</protein>
<dbReference type="GO" id="GO:0071281">
    <property type="term" value="P:cellular response to iron ion"/>
    <property type="evidence" value="ECO:0007669"/>
    <property type="project" value="TreeGrafter"/>
</dbReference>
<name>A0AA37HYR9_XYLRU</name>
<dbReference type="PANTHER" id="PTHR30535">
    <property type="entry name" value="VITAMIN B12-BINDING PROTEIN"/>
    <property type="match status" value="1"/>
</dbReference>
<gene>
    <name evidence="2" type="ORF">PRMUPPPA20_00850</name>
</gene>
<proteinExistence type="predicted"/>
<evidence type="ECO:0000313" key="2">
    <source>
        <dbReference type="EMBL" id="GJG31976.1"/>
    </source>
</evidence>
<accession>A0AA37HYR9</accession>
<reference evidence="2" key="1">
    <citation type="submission" date="2021-08" db="EMBL/GenBank/DDBJ databases">
        <title>Prevotella lacticifex sp. nov., isolated from rumen of cow.</title>
        <authorList>
            <person name="Shinkai T."/>
            <person name="Ikeyama N."/>
            <person name="Kumagai M."/>
            <person name="Ohmori H."/>
            <person name="Sakamoto M."/>
            <person name="Ohkuma M."/>
            <person name="Mitsumori M."/>
        </authorList>
    </citation>
    <scope>NUCLEOTIDE SEQUENCE</scope>
    <source>
        <strain evidence="2">JCM 8259</strain>
    </source>
</reference>
<dbReference type="Pfam" id="PF01497">
    <property type="entry name" value="Peripla_BP_2"/>
    <property type="match status" value="1"/>
</dbReference>
<dbReference type="InterPro" id="IPR002491">
    <property type="entry name" value="ABC_transptr_periplasmic_BD"/>
</dbReference>
<dbReference type="Gene3D" id="3.40.50.1980">
    <property type="entry name" value="Nitrogenase molybdenum iron protein domain"/>
    <property type="match status" value="2"/>
</dbReference>
<comment type="caution">
    <text evidence="2">The sequence shown here is derived from an EMBL/GenBank/DDBJ whole genome shotgun (WGS) entry which is preliminary data.</text>
</comment>
<sequence>MRYIQLLIIAVLLTACGGAKKNAPQQAGGDAVTFKYATQISVEKFDGYTVATIKNPWKEGMTLHRYVLIPADQEIPNHIPSGTIVRTPLKRAVMFTTVHCAMLMEFGKQDCISGVADLKYIKIPWIQEQVAKGKISDVGDGMSPVIEKIIDEHPDALFLSPFENSGGYGKLEEINIPIIECADYMEASPLARAEWLRFYGMLFGCEERADMLFQSVDNNYHQLKALAAKAKTKPSVVVDKVTGSVWYVPGGKSTIGQMIRDANAQYAWADDEHSGSISLPFETVLERAGDADVWLFRYSGDHDITYDELLSEHHGYNQFKAFKNQTAYGCDVERSLFYEESPFHPERLLSDFIHILHPELDTMTSMRYFKEVNR</sequence>
<evidence type="ECO:0000313" key="3">
    <source>
        <dbReference type="Proteomes" id="UP000887097"/>
    </source>
</evidence>
<dbReference type="SUPFAM" id="SSF53807">
    <property type="entry name" value="Helical backbone' metal receptor"/>
    <property type="match status" value="1"/>
</dbReference>
<dbReference type="GeneID" id="31502045"/>
<dbReference type="AlphaFoldDB" id="A0AA37HYR9"/>
<dbReference type="EMBL" id="BPTT01000001">
    <property type="protein sequence ID" value="GJG31976.1"/>
    <property type="molecule type" value="Genomic_DNA"/>
</dbReference>
<evidence type="ECO:0000259" key="1">
    <source>
        <dbReference type="PROSITE" id="PS50983"/>
    </source>
</evidence>
<dbReference type="PROSITE" id="PS51257">
    <property type="entry name" value="PROKAR_LIPOPROTEIN"/>
    <property type="match status" value="1"/>
</dbReference>
<dbReference type="PANTHER" id="PTHR30535:SF34">
    <property type="entry name" value="MOLYBDATE-BINDING PROTEIN MOLA"/>
    <property type="match status" value="1"/>
</dbReference>
<dbReference type="InterPro" id="IPR050902">
    <property type="entry name" value="ABC_Transporter_SBP"/>
</dbReference>
<dbReference type="OMA" id="ECADYME"/>
<dbReference type="PROSITE" id="PS50983">
    <property type="entry name" value="FE_B12_PBP"/>
    <property type="match status" value="1"/>
</dbReference>
<organism evidence="2 3">
    <name type="scientific">Xylanibacter ruminicola</name>
    <name type="common">Prevotella ruminicola</name>
    <dbReference type="NCBI Taxonomy" id="839"/>
    <lineage>
        <taxon>Bacteria</taxon>
        <taxon>Pseudomonadati</taxon>
        <taxon>Bacteroidota</taxon>
        <taxon>Bacteroidia</taxon>
        <taxon>Bacteroidales</taxon>
        <taxon>Prevotellaceae</taxon>
        <taxon>Xylanibacter</taxon>
    </lineage>
</organism>
<dbReference type="RefSeq" id="WP_013065243.1">
    <property type="nucleotide sequence ID" value="NZ_BPTT01000001.1"/>
</dbReference>
<feature type="domain" description="Fe/B12 periplasmic-binding" evidence="1">
    <location>
        <begin position="91"/>
        <end position="360"/>
    </location>
</feature>